<protein>
    <submittedName>
        <fullName evidence="1">Uncharacterized protein</fullName>
    </submittedName>
</protein>
<gene>
    <name evidence="1" type="ORF">LY89DRAFT_222371</name>
</gene>
<dbReference type="InParanoid" id="A0A194WWQ1"/>
<proteinExistence type="predicted"/>
<evidence type="ECO:0000313" key="2">
    <source>
        <dbReference type="Proteomes" id="UP000070700"/>
    </source>
</evidence>
<keyword evidence="2" id="KW-1185">Reference proteome</keyword>
<dbReference type="RefSeq" id="XP_018066469.1">
    <property type="nucleotide sequence ID" value="XM_018205960.1"/>
</dbReference>
<sequence length="176" mass="20076">MISSREIARADRPSARFVEAIKTSHACTNSYASVLVQMQLPAIREGAFCHPNPRLPTIMELFWRLELVLPPSGRGSSNPVPDMPLGVHWRDARLFRSPPTGVQARLPSTSLQPRKALQRWQITAGGVWSFTQNVPDNPGFNFLNWRMSLLRRTDIREFRACGQRRRGVKKFGRRRG</sequence>
<reference evidence="1 2" key="1">
    <citation type="submission" date="2015-10" db="EMBL/GenBank/DDBJ databases">
        <title>Full genome of DAOMC 229536 Phialocephala scopiformis, a fungal endophyte of spruce producing the potent anti-insectan compound rugulosin.</title>
        <authorList>
            <consortium name="DOE Joint Genome Institute"/>
            <person name="Walker A.K."/>
            <person name="Frasz S.L."/>
            <person name="Seifert K.A."/>
            <person name="Miller J.D."/>
            <person name="Mondo S.J."/>
            <person name="Labutti K."/>
            <person name="Lipzen A."/>
            <person name="Dockter R."/>
            <person name="Kennedy M."/>
            <person name="Grigoriev I.V."/>
            <person name="Spatafora J.W."/>
        </authorList>
    </citation>
    <scope>NUCLEOTIDE SEQUENCE [LARGE SCALE GENOMIC DNA]</scope>
    <source>
        <strain evidence="1 2">CBS 120377</strain>
    </source>
</reference>
<dbReference type="Proteomes" id="UP000070700">
    <property type="component" value="Unassembled WGS sequence"/>
</dbReference>
<evidence type="ECO:0000313" key="1">
    <source>
        <dbReference type="EMBL" id="KUJ12114.1"/>
    </source>
</evidence>
<dbReference type="AlphaFoldDB" id="A0A194WWQ1"/>
<accession>A0A194WWQ1</accession>
<dbReference type="GeneID" id="28815686"/>
<name>A0A194WWQ1_MOLSC</name>
<dbReference type="KEGG" id="psco:LY89DRAFT_222371"/>
<dbReference type="EMBL" id="KQ947425">
    <property type="protein sequence ID" value="KUJ12114.1"/>
    <property type="molecule type" value="Genomic_DNA"/>
</dbReference>
<organism evidence="1 2">
    <name type="scientific">Mollisia scopiformis</name>
    <name type="common">Conifer needle endophyte fungus</name>
    <name type="synonym">Phialocephala scopiformis</name>
    <dbReference type="NCBI Taxonomy" id="149040"/>
    <lineage>
        <taxon>Eukaryota</taxon>
        <taxon>Fungi</taxon>
        <taxon>Dikarya</taxon>
        <taxon>Ascomycota</taxon>
        <taxon>Pezizomycotina</taxon>
        <taxon>Leotiomycetes</taxon>
        <taxon>Helotiales</taxon>
        <taxon>Mollisiaceae</taxon>
        <taxon>Mollisia</taxon>
    </lineage>
</organism>